<keyword evidence="4" id="KW-0808">Transferase</keyword>
<dbReference type="InterPro" id="IPR036890">
    <property type="entry name" value="HATPase_C_sf"/>
</dbReference>
<name>A0A7V8NS91_9BACT</name>
<evidence type="ECO:0000259" key="12">
    <source>
        <dbReference type="PROSITE" id="PS50113"/>
    </source>
</evidence>
<keyword evidence="8" id="KW-0902">Two-component regulatory system</keyword>
<evidence type="ECO:0000256" key="8">
    <source>
        <dbReference type="ARBA" id="ARBA00023012"/>
    </source>
</evidence>
<dbReference type="InterPro" id="IPR000700">
    <property type="entry name" value="PAS-assoc_C"/>
</dbReference>
<proteinExistence type="predicted"/>
<evidence type="ECO:0000256" key="9">
    <source>
        <dbReference type="SAM" id="Coils"/>
    </source>
</evidence>
<keyword evidence="3" id="KW-0597">Phosphoprotein</keyword>
<evidence type="ECO:0000313" key="13">
    <source>
        <dbReference type="EMBL" id="MBA0086466.1"/>
    </source>
</evidence>
<dbReference type="PANTHER" id="PTHR43065">
    <property type="entry name" value="SENSOR HISTIDINE KINASE"/>
    <property type="match status" value="1"/>
</dbReference>
<dbReference type="PANTHER" id="PTHR43065:SF10">
    <property type="entry name" value="PEROXIDE STRESS-ACTIVATED HISTIDINE KINASE MAK3"/>
    <property type="match status" value="1"/>
</dbReference>
<evidence type="ECO:0000256" key="4">
    <source>
        <dbReference type="ARBA" id="ARBA00022679"/>
    </source>
</evidence>
<dbReference type="PRINTS" id="PR00344">
    <property type="entry name" value="BCTRLSENSOR"/>
</dbReference>
<accession>A0A7V8NS91</accession>
<dbReference type="CDD" id="cd00082">
    <property type="entry name" value="HisKA"/>
    <property type="match status" value="1"/>
</dbReference>
<dbReference type="PROSITE" id="PS50113">
    <property type="entry name" value="PAC"/>
    <property type="match status" value="1"/>
</dbReference>
<dbReference type="InterPro" id="IPR000014">
    <property type="entry name" value="PAS"/>
</dbReference>
<dbReference type="SUPFAM" id="SSF55785">
    <property type="entry name" value="PYP-like sensor domain (PAS domain)"/>
    <property type="match status" value="1"/>
</dbReference>
<organism evidence="13 14">
    <name type="scientific">Candidatus Acidiferrum panamense</name>
    <dbReference type="NCBI Taxonomy" id="2741543"/>
    <lineage>
        <taxon>Bacteria</taxon>
        <taxon>Pseudomonadati</taxon>
        <taxon>Acidobacteriota</taxon>
        <taxon>Terriglobia</taxon>
        <taxon>Candidatus Acidiferrales</taxon>
        <taxon>Candidatus Acidiferrum</taxon>
    </lineage>
</organism>
<dbReference type="EMBL" id="JACDQQ010001528">
    <property type="protein sequence ID" value="MBA0086466.1"/>
    <property type="molecule type" value="Genomic_DNA"/>
</dbReference>
<evidence type="ECO:0000259" key="11">
    <source>
        <dbReference type="PROSITE" id="PS50109"/>
    </source>
</evidence>
<feature type="domain" description="PAC" evidence="12">
    <location>
        <begin position="167"/>
        <end position="219"/>
    </location>
</feature>
<dbReference type="InterPro" id="IPR004358">
    <property type="entry name" value="Sig_transdc_His_kin-like_C"/>
</dbReference>
<dbReference type="SMART" id="SM00388">
    <property type="entry name" value="HisKA"/>
    <property type="match status" value="1"/>
</dbReference>
<evidence type="ECO:0000256" key="2">
    <source>
        <dbReference type="ARBA" id="ARBA00012438"/>
    </source>
</evidence>
<gene>
    <name evidence="13" type="ORF">HRJ53_15915</name>
</gene>
<dbReference type="AlphaFoldDB" id="A0A7V8NS91"/>
<dbReference type="SUPFAM" id="SSF55874">
    <property type="entry name" value="ATPase domain of HSP90 chaperone/DNA topoisomerase II/histidine kinase"/>
    <property type="match status" value="1"/>
</dbReference>
<feature type="domain" description="Histidine kinase" evidence="11">
    <location>
        <begin position="232"/>
        <end position="417"/>
    </location>
</feature>
<dbReference type="Pfam" id="PF00989">
    <property type="entry name" value="PAS"/>
    <property type="match status" value="1"/>
</dbReference>
<dbReference type="GO" id="GO:0006355">
    <property type="term" value="P:regulation of DNA-templated transcription"/>
    <property type="evidence" value="ECO:0007669"/>
    <property type="project" value="InterPro"/>
</dbReference>
<dbReference type="CDD" id="cd00130">
    <property type="entry name" value="PAS"/>
    <property type="match status" value="1"/>
</dbReference>
<sequence length="417" mass="45504">MWGTLQGGNDTQHLWEITAGLGIGVLAVAWLVVYLLRRFFQSTKEEHKEQIRASGPRTENASAFVAASMQGVIQRLREQEKELERLHKIERERAEQTERLSEEVTRNMPAGLVVVNATGIISSSNPAAEQVLGIRGLGFRRYSEALGQNSALTRLVEECLETGRIFRREEVEYVPPAGDTRHLGVTISPIRRSEGRISGVICLLTDLTELAALEQRMQLKEHLAALGELSAGIAHEFKNALATISGYAQLIPESPPREAADYAKRIVEQTRNITHMVAEFLKYARPLEIPEECVGLEQVVERATAEIAQSMPRVTIECNGSFGDVAGDEGLLRQALLNLARNAAEACAEAVGGGRVTVSGEVIDGEEAGWQRIVVADNGPGIAQAAMPKLFRPFFTTKTNGTGLGLAVVQKIIVQHG</sequence>
<dbReference type="SUPFAM" id="SSF47384">
    <property type="entry name" value="Homodimeric domain of signal transducing histidine kinase"/>
    <property type="match status" value="1"/>
</dbReference>
<evidence type="ECO:0000256" key="1">
    <source>
        <dbReference type="ARBA" id="ARBA00000085"/>
    </source>
</evidence>
<evidence type="ECO:0000256" key="6">
    <source>
        <dbReference type="ARBA" id="ARBA00022777"/>
    </source>
</evidence>
<dbReference type="InterPro" id="IPR001610">
    <property type="entry name" value="PAC"/>
</dbReference>
<dbReference type="InterPro" id="IPR035965">
    <property type="entry name" value="PAS-like_dom_sf"/>
</dbReference>
<keyword evidence="9" id="KW-0175">Coiled coil</keyword>
<dbReference type="Gene3D" id="1.10.287.130">
    <property type="match status" value="1"/>
</dbReference>
<evidence type="ECO:0000256" key="7">
    <source>
        <dbReference type="ARBA" id="ARBA00022840"/>
    </source>
</evidence>
<evidence type="ECO:0000256" key="5">
    <source>
        <dbReference type="ARBA" id="ARBA00022741"/>
    </source>
</evidence>
<reference evidence="13" key="1">
    <citation type="submission" date="2020-06" db="EMBL/GenBank/DDBJ databases">
        <title>Legume-microbial interactions unlock mineral nutrients during tropical forest succession.</title>
        <authorList>
            <person name="Epihov D.Z."/>
        </authorList>
    </citation>
    <scope>NUCLEOTIDE SEQUENCE [LARGE SCALE GENOMIC DNA]</scope>
    <source>
        <strain evidence="13">Pan2503</strain>
    </source>
</reference>
<keyword evidence="6" id="KW-0418">Kinase</keyword>
<dbReference type="Gene3D" id="3.30.565.10">
    <property type="entry name" value="Histidine kinase-like ATPase, C-terminal domain"/>
    <property type="match status" value="1"/>
</dbReference>
<dbReference type="Pfam" id="PF02518">
    <property type="entry name" value="HATPase_c"/>
    <property type="match status" value="1"/>
</dbReference>
<feature type="coiled-coil region" evidence="9">
    <location>
        <begin position="66"/>
        <end position="106"/>
    </location>
</feature>
<feature type="transmembrane region" description="Helical" evidence="10">
    <location>
        <begin position="17"/>
        <end position="36"/>
    </location>
</feature>
<dbReference type="InterPro" id="IPR005467">
    <property type="entry name" value="His_kinase_dom"/>
</dbReference>
<dbReference type="GO" id="GO:0005524">
    <property type="term" value="F:ATP binding"/>
    <property type="evidence" value="ECO:0007669"/>
    <property type="project" value="UniProtKB-KW"/>
</dbReference>
<evidence type="ECO:0000256" key="3">
    <source>
        <dbReference type="ARBA" id="ARBA00022553"/>
    </source>
</evidence>
<feature type="non-terminal residue" evidence="13">
    <location>
        <position position="417"/>
    </location>
</feature>
<comment type="catalytic activity">
    <reaction evidence="1">
        <text>ATP + protein L-histidine = ADP + protein N-phospho-L-histidine.</text>
        <dbReference type="EC" id="2.7.13.3"/>
    </reaction>
</comment>
<protein>
    <recommendedName>
        <fullName evidence="2">histidine kinase</fullName>
        <ecNumber evidence="2">2.7.13.3</ecNumber>
    </recommendedName>
</protein>
<dbReference type="Proteomes" id="UP000567293">
    <property type="component" value="Unassembled WGS sequence"/>
</dbReference>
<dbReference type="PROSITE" id="PS50109">
    <property type="entry name" value="HIS_KIN"/>
    <property type="match status" value="1"/>
</dbReference>
<dbReference type="InterPro" id="IPR003661">
    <property type="entry name" value="HisK_dim/P_dom"/>
</dbReference>
<dbReference type="GO" id="GO:0000155">
    <property type="term" value="F:phosphorelay sensor kinase activity"/>
    <property type="evidence" value="ECO:0007669"/>
    <property type="project" value="InterPro"/>
</dbReference>
<dbReference type="InterPro" id="IPR036097">
    <property type="entry name" value="HisK_dim/P_sf"/>
</dbReference>
<dbReference type="SMART" id="SM00387">
    <property type="entry name" value="HATPase_c"/>
    <property type="match status" value="1"/>
</dbReference>
<dbReference type="InterPro" id="IPR013767">
    <property type="entry name" value="PAS_fold"/>
</dbReference>
<keyword evidence="5" id="KW-0547">Nucleotide-binding</keyword>
<keyword evidence="14" id="KW-1185">Reference proteome</keyword>
<dbReference type="Gene3D" id="3.30.450.20">
    <property type="entry name" value="PAS domain"/>
    <property type="match status" value="1"/>
</dbReference>
<keyword evidence="10" id="KW-1133">Transmembrane helix</keyword>
<dbReference type="EC" id="2.7.13.3" evidence="2"/>
<evidence type="ECO:0000313" key="14">
    <source>
        <dbReference type="Proteomes" id="UP000567293"/>
    </source>
</evidence>
<evidence type="ECO:0000256" key="10">
    <source>
        <dbReference type="SAM" id="Phobius"/>
    </source>
</evidence>
<dbReference type="NCBIfam" id="TIGR00229">
    <property type="entry name" value="sensory_box"/>
    <property type="match status" value="1"/>
</dbReference>
<comment type="caution">
    <text evidence="13">The sequence shown here is derived from an EMBL/GenBank/DDBJ whole genome shotgun (WGS) entry which is preliminary data.</text>
</comment>
<keyword evidence="10" id="KW-0472">Membrane</keyword>
<dbReference type="InterPro" id="IPR003594">
    <property type="entry name" value="HATPase_dom"/>
</dbReference>
<dbReference type="SMART" id="SM00086">
    <property type="entry name" value="PAC"/>
    <property type="match status" value="1"/>
</dbReference>
<dbReference type="Pfam" id="PF00512">
    <property type="entry name" value="HisKA"/>
    <property type="match status" value="1"/>
</dbReference>
<keyword evidence="10" id="KW-0812">Transmembrane</keyword>
<keyword evidence="7" id="KW-0067">ATP-binding</keyword>